<reference evidence="3" key="1">
    <citation type="submission" date="2020-08" db="EMBL/GenBank/DDBJ databases">
        <title>Multicomponent nature underlies the extraordinary mechanical properties of spider dragline silk.</title>
        <authorList>
            <person name="Kono N."/>
            <person name="Nakamura H."/>
            <person name="Mori M."/>
            <person name="Yoshida Y."/>
            <person name="Ohtoshi R."/>
            <person name="Malay A.D."/>
            <person name="Moran D.A.P."/>
            <person name="Tomita M."/>
            <person name="Numata K."/>
            <person name="Arakawa K."/>
        </authorList>
    </citation>
    <scope>NUCLEOTIDE SEQUENCE</scope>
</reference>
<keyword evidence="2" id="KW-1133">Transmembrane helix</keyword>
<accession>A0A8X6MZC4</accession>
<name>A0A8X6MZC4_NEPPI</name>
<gene>
    <name evidence="3" type="ORF">NPIL_150531</name>
</gene>
<keyword evidence="2" id="KW-0812">Transmembrane</keyword>
<evidence type="ECO:0000256" key="1">
    <source>
        <dbReference type="SAM" id="MobiDB-lite"/>
    </source>
</evidence>
<feature type="compositionally biased region" description="Polar residues" evidence="1">
    <location>
        <begin position="68"/>
        <end position="85"/>
    </location>
</feature>
<keyword evidence="2" id="KW-0472">Membrane</keyword>
<proteinExistence type="predicted"/>
<feature type="region of interest" description="Disordered" evidence="1">
    <location>
        <begin position="65"/>
        <end position="85"/>
    </location>
</feature>
<keyword evidence="4" id="KW-1185">Reference proteome</keyword>
<evidence type="ECO:0000313" key="3">
    <source>
        <dbReference type="EMBL" id="GFS85543.1"/>
    </source>
</evidence>
<dbReference type="Proteomes" id="UP000887013">
    <property type="component" value="Unassembled WGS sequence"/>
</dbReference>
<evidence type="ECO:0000256" key="2">
    <source>
        <dbReference type="SAM" id="Phobius"/>
    </source>
</evidence>
<sequence length="85" mass="9578">MLFRAGGKTEKSVLVQYKKRFGNVENIHFLAIAILLYARFKIHYLQDHALLGTWIKKLNKEIKEGGSLDSNDGQFSPAPSSSRGK</sequence>
<dbReference type="EMBL" id="BMAW01098582">
    <property type="protein sequence ID" value="GFS85543.1"/>
    <property type="molecule type" value="Genomic_DNA"/>
</dbReference>
<dbReference type="AlphaFoldDB" id="A0A8X6MZC4"/>
<comment type="caution">
    <text evidence="3">The sequence shown here is derived from an EMBL/GenBank/DDBJ whole genome shotgun (WGS) entry which is preliminary data.</text>
</comment>
<protein>
    <submittedName>
        <fullName evidence="3">Uncharacterized protein</fullName>
    </submittedName>
</protein>
<dbReference type="OrthoDB" id="10057873at2759"/>
<feature type="transmembrane region" description="Helical" evidence="2">
    <location>
        <begin position="21"/>
        <end position="40"/>
    </location>
</feature>
<organism evidence="3 4">
    <name type="scientific">Nephila pilipes</name>
    <name type="common">Giant wood spider</name>
    <name type="synonym">Nephila maculata</name>
    <dbReference type="NCBI Taxonomy" id="299642"/>
    <lineage>
        <taxon>Eukaryota</taxon>
        <taxon>Metazoa</taxon>
        <taxon>Ecdysozoa</taxon>
        <taxon>Arthropoda</taxon>
        <taxon>Chelicerata</taxon>
        <taxon>Arachnida</taxon>
        <taxon>Araneae</taxon>
        <taxon>Araneomorphae</taxon>
        <taxon>Entelegynae</taxon>
        <taxon>Araneoidea</taxon>
        <taxon>Nephilidae</taxon>
        <taxon>Nephila</taxon>
    </lineage>
</organism>
<evidence type="ECO:0000313" key="4">
    <source>
        <dbReference type="Proteomes" id="UP000887013"/>
    </source>
</evidence>